<accession>X1ULZ4</accession>
<protein>
    <recommendedName>
        <fullName evidence="2">GYD domain-containing protein</fullName>
    </recommendedName>
</protein>
<reference evidence="1" key="1">
    <citation type="journal article" date="2014" name="Front. Microbiol.">
        <title>High frequency of phylogenetically diverse reductive dehalogenase-homologous genes in deep subseafloor sedimentary metagenomes.</title>
        <authorList>
            <person name="Kawai M."/>
            <person name="Futagami T."/>
            <person name="Toyoda A."/>
            <person name="Takaki Y."/>
            <person name="Nishi S."/>
            <person name="Hori S."/>
            <person name="Arai W."/>
            <person name="Tsubouchi T."/>
            <person name="Morono Y."/>
            <person name="Uchiyama I."/>
            <person name="Ito T."/>
            <person name="Fujiyama A."/>
            <person name="Inagaki F."/>
            <person name="Takami H."/>
        </authorList>
    </citation>
    <scope>NUCLEOTIDE SEQUENCE</scope>
    <source>
        <strain evidence="1">Expedition CK06-06</strain>
    </source>
</reference>
<sequence>MPKYIVLGKFTAQGIKNIKDSPKRLAKANEIAESVGGKIKKFYYTMGRYDFIAICEAPDEEAMTKTLLTIGSAGAVSTETLTAISAEKGAEIIKSLP</sequence>
<evidence type="ECO:0000313" key="1">
    <source>
        <dbReference type="EMBL" id="GAJ18529.1"/>
    </source>
</evidence>
<name>X1ULZ4_9ZZZZ</name>
<dbReference type="AlphaFoldDB" id="X1ULZ4"/>
<evidence type="ECO:0008006" key="2">
    <source>
        <dbReference type="Google" id="ProtNLM"/>
    </source>
</evidence>
<proteinExistence type="predicted"/>
<organism evidence="1">
    <name type="scientific">marine sediment metagenome</name>
    <dbReference type="NCBI Taxonomy" id="412755"/>
    <lineage>
        <taxon>unclassified sequences</taxon>
        <taxon>metagenomes</taxon>
        <taxon>ecological metagenomes</taxon>
    </lineage>
</organism>
<gene>
    <name evidence="1" type="ORF">S12H4_56666</name>
</gene>
<dbReference type="EMBL" id="BARW01036521">
    <property type="protein sequence ID" value="GAJ18529.1"/>
    <property type="molecule type" value="Genomic_DNA"/>
</dbReference>
<dbReference type="InterPro" id="IPR014845">
    <property type="entry name" value="GYD/TTHA1554"/>
</dbReference>
<dbReference type="Pfam" id="PF08734">
    <property type="entry name" value="GYD"/>
    <property type="match status" value="1"/>
</dbReference>
<comment type="caution">
    <text evidence="1">The sequence shown here is derived from an EMBL/GenBank/DDBJ whole genome shotgun (WGS) entry which is preliminary data.</text>
</comment>